<keyword evidence="4" id="KW-1185">Reference proteome</keyword>
<dbReference type="PANTHER" id="PTHR48081:SF8">
    <property type="entry name" value="ALPHA_BETA HYDROLASE FOLD-3 DOMAIN-CONTAINING PROTEIN-RELATED"/>
    <property type="match status" value="1"/>
</dbReference>
<dbReference type="AlphaFoldDB" id="A0A852YAR6"/>
<evidence type="ECO:0000313" key="4">
    <source>
        <dbReference type="Proteomes" id="UP000553888"/>
    </source>
</evidence>
<dbReference type="Proteomes" id="UP000553888">
    <property type="component" value="Unassembled WGS sequence"/>
</dbReference>
<evidence type="ECO:0000256" key="1">
    <source>
        <dbReference type="ARBA" id="ARBA00022801"/>
    </source>
</evidence>
<gene>
    <name evidence="3" type="ORF">BJ979_001076</name>
</gene>
<dbReference type="SUPFAM" id="SSF53474">
    <property type="entry name" value="alpha/beta-Hydrolases"/>
    <property type="match status" value="1"/>
</dbReference>
<accession>A0A852YAR6</accession>
<dbReference type="InterPro" id="IPR050300">
    <property type="entry name" value="GDXG_lipolytic_enzyme"/>
</dbReference>
<dbReference type="PANTHER" id="PTHR48081">
    <property type="entry name" value="AB HYDROLASE SUPERFAMILY PROTEIN C4A8.06C"/>
    <property type="match status" value="1"/>
</dbReference>
<dbReference type="GO" id="GO:0016787">
    <property type="term" value="F:hydrolase activity"/>
    <property type="evidence" value="ECO:0007669"/>
    <property type="project" value="UniProtKB-KW"/>
</dbReference>
<comment type="caution">
    <text evidence="3">The sequence shown here is derived from an EMBL/GenBank/DDBJ whole genome shotgun (WGS) entry which is preliminary data.</text>
</comment>
<dbReference type="Gene3D" id="3.40.50.1820">
    <property type="entry name" value="alpha/beta hydrolase"/>
    <property type="match status" value="1"/>
</dbReference>
<dbReference type="EC" id="3.1.1.-" evidence="3"/>
<dbReference type="InterPro" id="IPR013094">
    <property type="entry name" value="AB_hydrolase_3"/>
</dbReference>
<evidence type="ECO:0000313" key="3">
    <source>
        <dbReference type="EMBL" id="NYG98450.1"/>
    </source>
</evidence>
<protein>
    <submittedName>
        <fullName evidence="3">Acetyl esterase</fullName>
        <ecNumber evidence="3">3.1.1.-</ecNumber>
    </submittedName>
</protein>
<name>A0A852YAR6_9MICO</name>
<evidence type="ECO:0000259" key="2">
    <source>
        <dbReference type="Pfam" id="PF07859"/>
    </source>
</evidence>
<reference evidence="3 4" key="1">
    <citation type="submission" date="2020-07" db="EMBL/GenBank/DDBJ databases">
        <title>Sequencing the genomes of 1000 actinobacteria strains.</title>
        <authorList>
            <person name="Klenk H.-P."/>
        </authorList>
    </citation>
    <scope>NUCLEOTIDE SEQUENCE [LARGE SCALE GENOMIC DNA]</scope>
    <source>
        <strain evidence="3 4">DSM 23141</strain>
    </source>
</reference>
<dbReference type="InterPro" id="IPR029058">
    <property type="entry name" value="AB_hydrolase_fold"/>
</dbReference>
<proteinExistence type="predicted"/>
<dbReference type="RefSeq" id="WP_179565913.1">
    <property type="nucleotide sequence ID" value="NZ_JACBZY010000001.1"/>
</dbReference>
<dbReference type="EMBL" id="JACBZY010000001">
    <property type="protein sequence ID" value="NYG98450.1"/>
    <property type="molecule type" value="Genomic_DNA"/>
</dbReference>
<keyword evidence="1 3" id="KW-0378">Hydrolase</keyword>
<feature type="domain" description="Alpha/beta hydrolase fold-3" evidence="2">
    <location>
        <begin position="88"/>
        <end position="289"/>
    </location>
</feature>
<sequence length="318" mass="33458">MNIADIDFEPGIRAWIDRIEALAPTLPDLTSADPAVQRIAARELSDLLAVDCTLPIPDGVELDDLVLGGRPARRYRPAGVEGPMPTQLWLHGGGFFAGTIDEVLNDRLSARRALDSGVQIVSLEYRLAPEAHYPAQVTDALGALEALIADAERLGVDPARLGIGGNSAGAAIAASTALHARDAGLELLHVTLEVPPTAMPPVGDSAVDFATGFGLDGVEHIIHLYAGPDGPADAYIAPLDVADLTGLPPHLILVAEYDPLRDSGTQYADRLTAAGVDVEVYFGDGHLHGSPGQTAVSSAAVEFQREHSQRLAAAYRVR</sequence>
<organism evidence="3 4">
    <name type="scientific">Schumannella luteola</name>
    <dbReference type="NCBI Taxonomy" id="472059"/>
    <lineage>
        <taxon>Bacteria</taxon>
        <taxon>Bacillati</taxon>
        <taxon>Actinomycetota</taxon>
        <taxon>Actinomycetes</taxon>
        <taxon>Micrococcales</taxon>
        <taxon>Microbacteriaceae</taxon>
        <taxon>Schumannella</taxon>
    </lineage>
</organism>
<dbReference type="Pfam" id="PF07859">
    <property type="entry name" value="Abhydrolase_3"/>
    <property type="match status" value="1"/>
</dbReference>